<dbReference type="Gene3D" id="3.40.50.300">
    <property type="entry name" value="P-loop containing nucleotide triphosphate hydrolases"/>
    <property type="match status" value="1"/>
</dbReference>
<dbReference type="PANTHER" id="PTHR14241">
    <property type="entry name" value="INTERFERON-INDUCED PROTEIN 44"/>
    <property type="match status" value="1"/>
</dbReference>
<evidence type="ECO:0000313" key="2">
    <source>
        <dbReference type="Proteomes" id="UP000694621"/>
    </source>
</evidence>
<evidence type="ECO:0000313" key="1">
    <source>
        <dbReference type="Ensembl" id="ENSAMXP00005021724.1"/>
    </source>
</evidence>
<dbReference type="InterPro" id="IPR027417">
    <property type="entry name" value="P-loop_NTPase"/>
</dbReference>
<dbReference type="Proteomes" id="UP000694621">
    <property type="component" value="Unplaced"/>
</dbReference>
<dbReference type="Ensembl" id="ENSAMXT00005024009.1">
    <property type="protein sequence ID" value="ENSAMXP00005021724.1"/>
    <property type="gene ID" value="ENSAMXG00005011228.1"/>
</dbReference>
<dbReference type="AlphaFoldDB" id="A0A8B9JHK8"/>
<dbReference type="OrthoDB" id="25620at2759"/>
<dbReference type="SUPFAM" id="SSF52540">
    <property type="entry name" value="P-loop containing nucleoside triphosphate hydrolases"/>
    <property type="match status" value="1"/>
</dbReference>
<dbReference type="GO" id="GO:0006955">
    <property type="term" value="P:immune response"/>
    <property type="evidence" value="ECO:0007669"/>
    <property type="project" value="TreeGrafter"/>
</dbReference>
<organism evidence="1 2">
    <name type="scientific">Astyanax mexicanus</name>
    <name type="common">Blind cave fish</name>
    <name type="synonym">Astyanax fasciatus mexicanus</name>
    <dbReference type="NCBI Taxonomy" id="7994"/>
    <lineage>
        <taxon>Eukaryota</taxon>
        <taxon>Metazoa</taxon>
        <taxon>Chordata</taxon>
        <taxon>Craniata</taxon>
        <taxon>Vertebrata</taxon>
        <taxon>Euteleostomi</taxon>
        <taxon>Actinopterygii</taxon>
        <taxon>Neopterygii</taxon>
        <taxon>Teleostei</taxon>
        <taxon>Ostariophysi</taxon>
        <taxon>Characiformes</taxon>
        <taxon>Characoidei</taxon>
        <taxon>Acestrorhamphidae</taxon>
        <taxon>Acestrorhamphinae</taxon>
        <taxon>Astyanax</taxon>
    </lineage>
</organism>
<dbReference type="PANTHER" id="PTHR14241:SF1">
    <property type="entry name" value="INTERFERON-INDUCED PROTEIN 44-RELATED"/>
    <property type="match status" value="1"/>
</dbReference>
<sequence length="317" mass="35993">HANHSIYLHWLSKKSFNFSVKHYIRNSFTHFVNSKQKKNCFRQDEMLNYLRNYKICKKVPELHFLLHGPVGAGKSSTINTINSIFENRPYHLSLTSAPSGKSYTLEVSTFPIGSEHSGRVPFAFYDVMGLEEGKNEGMHTDDIISALKGHIPEDYEFQPHAMIKEDKRYISDPTLRDKIHCLVSVLPADKVTIMSDSVINKMKTVRAAASALGMPQMVFMTKVDEACPMIKDDLSKVYQSKKVKEKVYECSNRLGVPINCIFPVKNYHEETVLNESVNLLMLEALKQIVTAANDYVEKCSGKKSSKGSRACSWHCFV</sequence>
<accession>A0A8B9JHK8</accession>
<name>A0A8B9JHK8_ASTMX</name>
<reference evidence="1" key="1">
    <citation type="submission" date="2025-08" db="UniProtKB">
        <authorList>
            <consortium name="Ensembl"/>
        </authorList>
    </citation>
    <scope>IDENTIFICATION</scope>
</reference>
<evidence type="ECO:0008006" key="3">
    <source>
        <dbReference type="Google" id="ProtNLM"/>
    </source>
</evidence>
<protein>
    <recommendedName>
        <fullName evidence="3">G domain-containing protein</fullName>
    </recommendedName>
</protein>
<proteinExistence type="predicted"/>